<dbReference type="AlphaFoldDB" id="A0A2Z7BL59"/>
<keyword evidence="2" id="KW-1185">Reference proteome</keyword>
<name>A0A2Z7BL59_9LAMI</name>
<dbReference type="Proteomes" id="UP000250235">
    <property type="component" value="Unassembled WGS sequence"/>
</dbReference>
<accession>A0A2Z7BL59</accession>
<reference evidence="1 2" key="1">
    <citation type="journal article" date="2015" name="Proc. Natl. Acad. Sci. U.S.A.">
        <title>The resurrection genome of Boea hygrometrica: A blueprint for survival of dehydration.</title>
        <authorList>
            <person name="Xiao L."/>
            <person name="Yang G."/>
            <person name="Zhang L."/>
            <person name="Yang X."/>
            <person name="Zhao S."/>
            <person name="Ji Z."/>
            <person name="Zhou Q."/>
            <person name="Hu M."/>
            <person name="Wang Y."/>
            <person name="Chen M."/>
            <person name="Xu Y."/>
            <person name="Jin H."/>
            <person name="Xiao X."/>
            <person name="Hu G."/>
            <person name="Bao F."/>
            <person name="Hu Y."/>
            <person name="Wan P."/>
            <person name="Li L."/>
            <person name="Deng X."/>
            <person name="Kuang T."/>
            <person name="Xiang C."/>
            <person name="Zhu J.K."/>
            <person name="Oliver M.J."/>
            <person name="He Y."/>
        </authorList>
    </citation>
    <scope>NUCLEOTIDE SEQUENCE [LARGE SCALE GENOMIC DNA]</scope>
    <source>
        <strain evidence="2">cv. XS01</strain>
    </source>
</reference>
<evidence type="ECO:0000313" key="2">
    <source>
        <dbReference type="Proteomes" id="UP000250235"/>
    </source>
</evidence>
<dbReference type="EMBL" id="KV004616">
    <property type="protein sequence ID" value="KZV35363.1"/>
    <property type="molecule type" value="Genomic_DNA"/>
</dbReference>
<proteinExistence type="predicted"/>
<gene>
    <name evidence="1" type="ORF">F511_02967</name>
</gene>
<organism evidence="1 2">
    <name type="scientific">Dorcoceras hygrometricum</name>
    <dbReference type="NCBI Taxonomy" id="472368"/>
    <lineage>
        <taxon>Eukaryota</taxon>
        <taxon>Viridiplantae</taxon>
        <taxon>Streptophyta</taxon>
        <taxon>Embryophyta</taxon>
        <taxon>Tracheophyta</taxon>
        <taxon>Spermatophyta</taxon>
        <taxon>Magnoliopsida</taxon>
        <taxon>eudicotyledons</taxon>
        <taxon>Gunneridae</taxon>
        <taxon>Pentapetalae</taxon>
        <taxon>asterids</taxon>
        <taxon>lamiids</taxon>
        <taxon>Lamiales</taxon>
        <taxon>Gesneriaceae</taxon>
        <taxon>Didymocarpoideae</taxon>
        <taxon>Trichosporeae</taxon>
        <taxon>Loxocarpinae</taxon>
        <taxon>Dorcoceras</taxon>
    </lineage>
</organism>
<evidence type="ECO:0000313" key="1">
    <source>
        <dbReference type="EMBL" id="KZV35363.1"/>
    </source>
</evidence>
<protein>
    <submittedName>
        <fullName evidence="1">Uncharacterized protein</fullName>
    </submittedName>
</protein>
<sequence length="201" mass="22677">MTFRVVRTNQYNQDLGLIHSTNGNHLENPKEGSSIDHQLELVSSNPMYCSCELDFARYLEFGRSVLSQICAIGTRCQELSFATSLVTSGGRGEQSPKCGRKLFFIFSEFKDPNYTYWSKHCLGTYIRAAFRFKFIGQLELIRSEHRAGLRHPVQHALPGTAHTFAAHLGAHLTHPPLGSQCSSQHVYPDQIEALDKIVHQK</sequence>